<dbReference type="PANTHER" id="PTHR32463:SF0">
    <property type="entry name" value="L-FUCOSE KINASE"/>
    <property type="match status" value="1"/>
</dbReference>
<keyword evidence="3 8" id="KW-0418">Kinase</keyword>
<reference evidence="8" key="1">
    <citation type="submission" date="2020-02" db="EMBL/GenBank/DDBJ databases">
        <authorList>
            <person name="Meier V. D."/>
        </authorList>
    </citation>
    <scope>NUCLEOTIDE SEQUENCE</scope>
    <source>
        <strain evidence="8">AVDCRST_MAG79</strain>
    </source>
</reference>
<feature type="domain" description="GHMP kinase N-terminal" evidence="6">
    <location>
        <begin position="73"/>
        <end position="155"/>
    </location>
</feature>
<dbReference type="InterPro" id="IPR014606">
    <property type="entry name" value="Heptose_7-P_kinase"/>
</dbReference>
<dbReference type="Pfam" id="PF00288">
    <property type="entry name" value="GHMP_kinases_N"/>
    <property type="match status" value="1"/>
</dbReference>
<dbReference type="AlphaFoldDB" id="A0A6J4U907"/>
<evidence type="ECO:0000256" key="4">
    <source>
        <dbReference type="ARBA" id="ARBA00022840"/>
    </source>
</evidence>
<evidence type="ECO:0000259" key="6">
    <source>
        <dbReference type="Pfam" id="PF00288"/>
    </source>
</evidence>
<evidence type="ECO:0000256" key="3">
    <source>
        <dbReference type="ARBA" id="ARBA00022777"/>
    </source>
</evidence>
<dbReference type="EMBL" id="CADCWC010000315">
    <property type="protein sequence ID" value="CAA9543887.1"/>
    <property type="molecule type" value="Genomic_DNA"/>
</dbReference>
<dbReference type="InterPro" id="IPR036554">
    <property type="entry name" value="GHMP_kinase_C_sf"/>
</dbReference>
<evidence type="ECO:0000259" key="7">
    <source>
        <dbReference type="Pfam" id="PF08544"/>
    </source>
</evidence>
<proteinExistence type="inferred from homology"/>
<dbReference type="Pfam" id="PF08544">
    <property type="entry name" value="GHMP_kinases_C"/>
    <property type="match status" value="1"/>
</dbReference>
<dbReference type="SUPFAM" id="SSF54211">
    <property type="entry name" value="Ribosomal protein S5 domain 2-like"/>
    <property type="match status" value="1"/>
</dbReference>
<dbReference type="PANTHER" id="PTHR32463">
    <property type="entry name" value="L-FUCOSE KINASE"/>
    <property type="match status" value="1"/>
</dbReference>
<dbReference type="GO" id="GO:0005524">
    <property type="term" value="F:ATP binding"/>
    <property type="evidence" value="ECO:0007669"/>
    <property type="project" value="UniProtKB-KW"/>
</dbReference>
<evidence type="ECO:0000256" key="1">
    <source>
        <dbReference type="ARBA" id="ARBA00022679"/>
    </source>
</evidence>
<dbReference type="InterPro" id="IPR020568">
    <property type="entry name" value="Ribosomal_Su5_D2-typ_SF"/>
</dbReference>
<dbReference type="InterPro" id="IPR001174">
    <property type="entry name" value="HddA/FKP"/>
</dbReference>
<accession>A0A6J4U907</accession>
<keyword evidence="4" id="KW-0067">ATP-binding</keyword>
<sequence length="329" mass="34677">MIISRTPLRVSFVGGGTDLPGFCDEHGGAVVSTAVDKYIHVVVAPRFEGDVRVSYSQTEIVEDVNAVSHELVREAMRRTGIPRGVDIATLADVPSRGTGLGSSSAVTVGLLNALYAFQGISKSPAVLAEEASQIEIDVLGKPIGRQDQYAAAVGGLNLIEFLPRGGGVRVQPIIATAATMAAVQRSLLLFYTGRQRAASSVLQGQSDAIRDGSAVERLLTMRDLAYELRDRLGAGDAAALGELLDRNWQLKRGVADGVSDGQIDGWYDAAREAGALGGKLLGAGAGGFLLICAPPERQAAVRAVLDDLREVPLRFAARGTEIILFERAS</sequence>
<dbReference type="InterPro" id="IPR052203">
    <property type="entry name" value="GHMP_Kinase-Related"/>
</dbReference>
<dbReference type="InterPro" id="IPR006204">
    <property type="entry name" value="GHMP_kinase_N_dom"/>
</dbReference>
<feature type="domain" description="GHMP kinase C-terminal" evidence="7">
    <location>
        <begin position="233"/>
        <end position="303"/>
    </location>
</feature>
<evidence type="ECO:0000256" key="2">
    <source>
        <dbReference type="ARBA" id="ARBA00022741"/>
    </source>
</evidence>
<dbReference type="Gene3D" id="3.30.230.120">
    <property type="match status" value="1"/>
</dbReference>
<evidence type="ECO:0000313" key="8">
    <source>
        <dbReference type="EMBL" id="CAA9543887.1"/>
    </source>
</evidence>
<keyword evidence="1" id="KW-0808">Transferase</keyword>
<dbReference type="InterPro" id="IPR013750">
    <property type="entry name" value="GHMP_kinase_C_dom"/>
</dbReference>
<dbReference type="PIRSF" id="PIRSF036406">
    <property type="entry name" value="Hept_kin"/>
    <property type="match status" value="1"/>
</dbReference>
<gene>
    <name evidence="8" type="ORF">AVDCRST_MAG79-2101</name>
</gene>
<organism evidence="8">
    <name type="scientific">uncultured Thermoleophilia bacterium</name>
    <dbReference type="NCBI Taxonomy" id="1497501"/>
    <lineage>
        <taxon>Bacteria</taxon>
        <taxon>Bacillati</taxon>
        <taxon>Actinomycetota</taxon>
        <taxon>Thermoleophilia</taxon>
        <taxon>environmental samples</taxon>
    </lineage>
</organism>
<keyword evidence="2" id="KW-0547">Nucleotide-binding</keyword>
<name>A0A6J4U907_9ACTN</name>
<dbReference type="GO" id="GO:0050201">
    <property type="term" value="F:fucokinase activity"/>
    <property type="evidence" value="ECO:0007669"/>
    <property type="project" value="TreeGrafter"/>
</dbReference>
<protein>
    <submittedName>
        <fullName evidence="8">D,D-heptose 7-phosphate kinase</fullName>
    </submittedName>
</protein>
<dbReference type="SUPFAM" id="SSF55060">
    <property type="entry name" value="GHMP Kinase, C-terminal domain"/>
    <property type="match status" value="1"/>
</dbReference>
<evidence type="ECO:0000256" key="5">
    <source>
        <dbReference type="ARBA" id="ARBA00038121"/>
    </source>
</evidence>
<dbReference type="PRINTS" id="PR00960">
    <property type="entry name" value="LMBPPROTEIN"/>
</dbReference>
<dbReference type="GO" id="GO:0042352">
    <property type="term" value="P:GDP-L-fucose salvage"/>
    <property type="evidence" value="ECO:0007669"/>
    <property type="project" value="TreeGrafter"/>
</dbReference>
<comment type="similarity">
    <text evidence="5">Belongs to the GHMP kinase family.</text>
</comment>